<evidence type="ECO:0000313" key="1">
    <source>
        <dbReference type="EMBL" id="KAK9523754.1"/>
    </source>
</evidence>
<name>A0AAW1EMA9_ZOAVI</name>
<accession>A0AAW1EMA9</accession>
<keyword evidence="2" id="KW-1185">Reference proteome</keyword>
<dbReference type="AlphaFoldDB" id="A0AAW1EMA9"/>
<proteinExistence type="predicted"/>
<dbReference type="Proteomes" id="UP001488805">
    <property type="component" value="Unassembled WGS sequence"/>
</dbReference>
<sequence length="90" mass="10403">MQHRLWQLSPHGGGLSHKLIEHSHMIGEFHLEPSRYIKPHRNEEFTEVRLHFPKRLQITCVIVPLPTVSPPMHLPLKLLSQALSVLILLP</sequence>
<dbReference type="EMBL" id="JBCEZU010000156">
    <property type="protein sequence ID" value="KAK9523754.1"/>
    <property type="molecule type" value="Genomic_DNA"/>
</dbReference>
<gene>
    <name evidence="1" type="ORF">VZT92_017655</name>
</gene>
<comment type="caution">
    <text evidence="1">The sequence shown here is derived from an EMBL/GenBank/DDBJ whole genome shotgun (WGS) entry which is preliminary data.</text>
</comment>
<reference evidence="1 2" key="1">
    <citation type="journal article" date="2024" name="Genome Biol. Evol.">
        <title>Chromosome-level genome assembly of the viviparous eelpout Zoarces viviparus.</title>
        <authorList>
            <person name="Fuhrmann N."/>
            <person name="Brasseur M.V."/>
            <person name="Bakowski C.E."/>
            <person name="Podsiadlowski L."/>
            <person name="Prost S."/>
            <person name="Krehenwinkel H."/>
            <person name="Mayer C."/>
        </authorList>
    </citation>
    <scope>NUCLEOTIDE SEQUENCE [LARGE SCALE GENOMIC DNA]</scope>
    <source>
        <tissue evidence="1">Liver</tissue>
    </source>
</reference>
<organism evidence="1 2">
    <name type="scientific">Zoarces viviparus</name>
    <name type="common">Viviparous eelpout</name>
    <name type="synonym">Blennius viviparus</name>
    <dbReference type="NCBI Taxonomy" id="48416"/>
    <lineage>
        <taxon>Eukaryota</taxon>
        <taxon>Metazoa</taxon>
        <taxon>Chordata</taxon>
        <taxon>Craniata</taxon>
        <taxon>Vertebrata</taxon>
        <taxon>Euteleostomi</taxon>
        <taxon>Actinopterygii</taxon>
        <taxon>Neopterygii</taxon>
        <taxon>Teleostei</taxon>
        <taxon>Neoteleostei</taxon>
        <taxon>Acanthomorphata</taxon>
        <taxon>Eupercaria</taxon>
        <taxon>Perciformes</taxon>
        <taxon>Cottioidei</taxon>
        <taxon>Zoarcales</taxon>
        <taxon>Zoarcidae</taxon>
        <taxon>Zoarcinae</taxon>
        <taxon>Zoarces</taxon>
    </lineage>
</organism>
<evidence type="ECO:0000313" key="2">
    <source>
        <dbReference type="Proteomes" id="UP001488805"/>
    </source>
</evidence>
<protein>
    <submittedName>
        <fullName evidence="1">Uncharacterized protein</fullName>
    </submittedName>
</protein>